<dbReference type="InterPro" id="IPR026891">
    <property type="entry name" value="Fn3-like"/>
</dbReference>
<dbReference type="EMBL" id="JBHEZZ010000007">
    <property type="protein sequence ID" value="MFC1402725.1"/>
    <property type="molecule type" value="Genomic_DNA"/>
</dbReference>
<dbReference type="PRINTS" id="PR00133">
    <property type="entry name" value="GLHYDRLASE3"/>
</dbReference>
<dbReference type="Proteomes" id="UP001592528">
    <property type="component" value="Unassembled WGS sequence"/>
</dbReference>
<protein>
    <submittedName>
        <fullName evidence="6">Glycoside hydrolase family 3 C-terminal domain-containing protein</fullName>
    </submittedName>
</protein>
<dbReference type="InterPro" id="IPR036962">
    <property type="entry name" value="Glyco_hydro_3_N_sf"/>
</dbReference>
<keyword evidence="4" id="KW-0326">Glycosidase</keyword>
<feature type="domain" description="Fibronectin type III-like" evidence="5">
    <location>
        <begin position="599"/>
        <end position="669"/>
    </location>
</feature>
<dbReference type="Pfam" id="PF14310">
    <property type="entry name" value="Fn3-like"/>
    <property type="match status" value="1"/>
</dbReference>
<dbReference type="PROSITE" id="PS00775">
    <property type="entry name" value="GLYCOSYL_HYDROL_F3"/>
    <property type="match status" value="1"/>
</dbReference>
<dbReference type="InterPro" id="IPR036881">
    <property type="entry name" value="Glyco_hydro_3_C_sf"/>
</dbReference>
<evidence type="ECO:0000256" key="2">
    <source>
        <dbReference type="ARBA" id="ARBA00022801"/>
    </source>
</evidence>
<evidence type="ECO:0000313" key="6">
    <source>
        <dbReference type="EMBL" id="MFC1402725.1"/>
    </source>
</evidence>
<dbReference type="PANTHER" id="PTHR42715:SF10">
    <property type="entry name" value="BETA-GLUCOSIDASE"/>
    <property type="match status" value="1"/>
</dbReference>
<accession>A0ABV6UMP5</accession>
<reference evidence="6 7" key="1">
    <citation type="submission" date="2024-09" db="EMBL/GenBank/DDBJ databases">
        <authorList>
            <person name="Lee S.D."/>
        </authorList>
    </citation>
    <scope>NUCLEOTIDE SEQUENCE [LARGE SCALE GENOMIC DNA]</scope>
    <source>
        <strain evidence="6 7">N1-5</strain>
    </source>
</reference>
<comment type="similarity">
    <text evidence="1 4">Belongs to the glycosyl hydrolase 3 family.</text>
</comment>
<evidence type="ECO:0000313" key="7">
    <source>
        <dbReference type="Proteomes" id="UP001592528"/>
    </source>
</evidence>
<proteinExistence type="inferred from homology"/>
<dbReference type="InterPro" id="IPR001764">
    <property type="entry name" value="Glyco_hydro_3_N"/>
</dbReference>
<dbReference type="PANTHER" id="PTHR42715">
    <property type="entry name" value="BETA-GLUCOSIDASE"/>
    <property type="match status" value="1"/>
</dbReference>
<dbReference type="SUPFAM" id="SSF52279">
    <property type="entry name" value="Beta-D-glucan exohydrolase, C-terminal domain"/>
    <property type="match status" value="1"/>
</dbReference>
<dbReference type="InterPro" id="IPR050288">
    <property type="entry name" value="Cellulose_deg_GH3"/>
</dbReference>
<keyword evidence="2 4" id="KW-0378">Hydrolase</keyword>
<name>A0ABV6UMP5_9ACTN</name>
<dbReference type="InterPro" id="IPR002772">
    <property type="entry name" value="Glyco_hydro_3_C"/>
</dbReference>
<dbReference type="GO" id="GO:0016787">
    <property type="term" value="F:hydrolase activity"/>
    <property type="evidence" value="ECO:0007669"/>
    <property type="project" value="UniProtKB-KW"/>
</dbReference>
<dbReference type="Gene3D" id="2.60.40.10">
    <property type="entry name" value="Immunoglobulins"/>
    <property type="match status" value="1"/>
</dbReference>
<dbReference type="Gene3D" id="3.40.50.1700">
    <property type="entry name" value="Glycoside hydrolase family 3 C-terminal domain"/>
    <property type="match status" value="1"/>
</dbReference>
<evidence type="ECO:0000256" key="4">
    <source>
        <dbReference type="RuleBase" id="RU361161"/>
    </source>
</evidence>
<sequence>MATTKGFSVHDEMDVPVTLAALTLEEKAALLSGSEAWASTPVERLGIPSITLTDGPHGVRRVDPGAESFSFDASLPATCFPTAAALGSSWDVDLLDRVGEALGAESRAAGVSVLLGPGLNIKRSPLCGRNFEYLSEDPVISGRLGAALVRGIQSRGVGASVKHFAANNQETDRMQISAEVDTRTLREIYLAGFEHIVTTAQPWTVMAAYNKVNGVHAAQNSWLLTDVLRGEWGFDGLVVSDWGAVTDPLAAVVAGLDLEMPGTNGTSARKLVQAVRTGIVEESVLDQAVARLLTLVNRTTHPHEPVQEVDFAQHHQLARRAAAESAVLLKNENALLPLDPGAGLTMAVIGEFARTPRFQGAGSSRINPIRVDSALDALTRAAGEQWTLSFAPGFTLSGEDDQDLLAQAVAEAAAADVAVVFLGLAEGVESEGHDREHLHLPEVQIRLLEAVAEANDQVVVVLANGGVVEVASWQHHARAVLEGWLNGQAGGSAIADLLLGHANPSGRLAETIPLRLQDNPSYLNFPGSAGTVLYGERGYVGYRYYDAKDIPVAYPFGHGLSYTTFGYSDLRTTVEGVGEDAVVRLSLTVTNTGPVTGREVVQVYVADLACSLDRPVRELKAFTKLELAPGQSAPVDFELRARDLSFFSPEHDRWVLEGGDFRISVGASSRDLRLTATVTVDAPQLLRPLRMESPVGEWLAHPVGGPLLRRMLSGAQGSAVAADPTIFRMVESLPLSRLVAMSGDRLDTADLSRLVGRKP</sequence>
<keyword evidence="3" id="KW-0119">Carbohydrate metabolism</keyword>
<keyword evidence="7" id="KW-1185">Reference proteome</keyword>
<evidence type="ECO:0000256" key="1">
    <source>
        <dbReference type="ARBA" id="ARBA00005336"/>
    </source>
</evidence>
<dbReference type="SMART" id="SM01217">
    <property type="entry name" value="Fn3_like"/>
    <property type="match status" value="1"/>
</dbReference>
<dbReference type="Pfam" id="PF01915">
    <property type="entry name" value="Glyco_hydro_3_C"/>
    <property type="match status" value="1"/>
</dbReference>
<dbReference type="Pfam" id="PF00933">
    <property type="entry name" value="Glyco_hydro_3"/>
    <property type="match status" value="1"/>
</dbReference>
<dbReference type="RefSeq" id="WP_198037417.1">
    <property type="nucleotide sequence ID" value="NZ_JBHEZZ010000007.1"/>
</dbReference>
<comment type="caution">
    <text evidence="6">The sequence shown here is derived from an EMBL/GenBank/DDBJ whole genome shotgun (WGS) entry which is preliminary data.</text>
</comment>
<dbReference type="InterPro" id="IPR019800">
    <property type="entry name" value="Glyco_hydro_3_AS"/>
</dbReference>
<dbReference type="InterPro" id="IPR013783">
    <property type="entry name" value="Ig-like_fold"/>
</dbReference>
<dbReference type="InterPro" id="IPR017853">
    <property type="entry name" value="GH"/>
</dbReference>
<evidence type="ECO:0000259" key="5">
    <source>
        <dbReference type="SMART" id="SM01217"/>
    </source>
</evidence>
<evidence type="ECO:0000256" key="3">
    <source>
        <dbReference type="ARBA" id="ARBA00023277"/>
    </source>
</evidence>
<dbReference type="Gene3D" id="3.20.20.300">
    <property type="entry name" value="Glycoside hydrolase, family 3, N-terminal domain"/>
    <property type="match status" value="1"/>
</dbReference>
<gene>
    <name evidence="6" type="ORF">ACEZDJ_15660</name>
</gene>
<dbReference type="SUPFAM" id="SSF51445">
    <property type="entry name" value="(Trans)glycosidases"/>
    <property type="match status" value="1"/>
</dbReference>
<organism evidence="6 7">
    <name type="scientific">Streptacidiphilus cavernicola</name>
    <dbReference type="NCBI Taxonomy" id="3342716"/>
    <lineage>
        <taxon>Bacteria</taxon>
        <taxon>Bacillati</taxon>
        <taxon>Actinomycetota</taxon>
        <taxon>Actinomycetes</taxon>
        <taxon>Kitasatosporales</taxon>
        <taxon>Streptomycetaceae</taxon>
        <taxon>Streptacidiphilus</taxon>
    </lineage>
</organism>